<comment type="caution">
    <text evidence="1">The sequence shown here is derived from an EMBL/GenBank/DDBJ whole genome shotgun (WGS) entry which is preliminary data.</text>
</comment>
<accession>A0A8H6Y9Q4</accession>
<reference evidence="1" key="1">
    <citation type="submission" date="2020-05" db="EMBL/GenBank/DDBJ databases">
        <title>Mycena genomes resolve the evolution of fungal bioluminescence.</title>
        <authorList>
            <person name="Tsai I.J."/>
        </authorList>
    </citation>
    <scope>NUCLEOTIDE SEQUENCE</scope>
    <source>
        <strain evidence="1">CCC161011</strain>
    </source>
</reference>
<dbReference type="Proteomes" id="UP000620124">
    <property type="component" value="Unassembled WGS sequence"/>
</dbReference>
<protein>
    <recommendedName>
        <fullName evidence="3">F-box domain-containing protein</fullName>
    </recommendedName>
</protein>
<evidence type="ECO:0008006" key="3">
    <source>
        <dbReference type="Google" id="ProtNLM"/>
    </source>
</evidence>
<proteinExistence type="predicted"/>
<evidence type="ECO:0000313" key="2">
    <source>
        <dbReference type="Proteomes" id="UP000620124"/>
    </source>
</evidence>
<keyword evidence="2" id="KW-1185">Reference proteome</keyword>
<dbReference type="OrthoDB" id="2968433at2759"/>
<dbReference type="SUPFAM" id="SSF52047">
    <property type="entry name" value="RNI-like"/>
    <property type="match status" value="1"/>
</dbReference>
<dbReference type="EMBL" id="JACAZI010000008">
    <property type="protein sequence ID" value="KAF7354379.1"/>
    <property type="molecule type" value="Genomic_DNA"/>
</dbReference>
<organism evidence="1 2">
    <name type="scientific">Mycena venus</name>
    <dbReference type="NCBI Taxonomy" id="2733690"/>
    <lineage>
        <taxon>Eukaryota</taxon>
        <taxon>Fungi</taxon>
        <taxon>Dikarya</taxon>
        <taxon>Basidiomycota</taxon>
        <taxon>Agaricomycotina</taxon>
        <taxon>Agaricomycetes</taxon>
        <taxon>Agaricomycetidae</taxon>
        <taxon>Agaricales</taxon>
        <taxon>Marasmiineae</taxon>
        <taxon>Mycenaceae</taxon>
        <taxon>Mycena</taxon>
    </lineage>
</organism>
<name>A0A8H6Y9Q4_9AGAR</name>
<sequence length="359" mass="40834">MHAILPVGLPIQELWDLIIDEILSKKDLRSCSIVCRAFVARAQFSLFRLICIWRTTHQHTVARAIELTSLLAASPHLIPHIRSLILGACDAGVLSPLVQIPWTHLESISFGLRVSSAVDFHRIHNLVYLRSLREVVFRGWQWKTEDIAKILSHCTQHLAHVEFFECGRAAVGFPLVSQCRTPMIRHLYFKDSAMPSSLINYPLPWDLSALTHVRGSQSMYGLNSFLLKVRSTIESLHLDGIDHSIESLDLSSFPLLKYLTSDSMGRSFATMLASLPPNNTIDTICIRWSGQIPQLVTEFQKTFISLKLPVIRRVEVEVAPETSYFRYNATELRKRFQRDLSQIHKRGLLSVHFIAAICD</sequence>
<dbReference type="AlphaFoldDB" id="A0A8H6Y9Q4"/>
<evidence type="ECO:0000313" key="1">
    <source>
        <dbReference type="EMBL" id="KAF7354379.1"/>
    </source>
</evidence>
<gene>
    <name evidence="1" type="ORF">MVEN_01126600</name>
</gene>